<dbReference type="AlphaFoldDB" id="A0A3N4I294"/>
<dbReference type="Gene3D" id="3.60.130.30">
    <property type="match status" value="1"/>
</dbReference>
<keyword evidence="4" id="KW-0560">Oxidoreductase</keyword>
<feature type="domain" description="2OGFeDO JBP1/TET oxygenase" evidence="7">
    <location>
        <begin position="463"/>
        <end position="584"/>
    </location>
</feature>
<protein>
    <recommendedName>
        <fullName evidence="7">2OGFeDO JBP1/TET oxygenase domain-containing protein</fullName>
    </recommendedName>
</protein>
<evidence type="ECO:0000313" key="9">
    <source>
        <dbReference type="Proteomes" id="UP000275078"/>
    </source>
</evidence>
<evidence type="ECO:0000259" key="7">
    <source>
        <dbReference type="Pfam" id="PF12851"/>
    </source>
</evidence>
<evidence type="ECO:0000256" key="1">
    <source>
        <dbReference type="ARBA" id="ARBA00001954"/>
    </source>
</evidence>
<evidence type="ECO:0000256" key="6">
    <source>
        <dbReference type="SAM" id="MobiDB-lite"/>
    </source>
</evidence>
<feature type="region of interest" description="Disordered" evidence="6">
    <location>
        <begin position="241"/>
        <end position="291"/>
    </location>
</feature>
<evidence type="ECO:0000256" key="3">
    <source>
        <dbReference type="ARBA" id="ARBA00022964"/>
    </source>
</evidence>
<keyword evidence="9" id="KW-1185">Reference proteome</keyword>
<dbReference type="Proteomes" id="UP000275078">
    <property type="component" value="Unassembled WGS sequence"/>
</dbReference>
<evidence type="ECO:0000256" key="5">
    <source>
        <dbReference type="ARBA" id="ARBA00023004"/>
    </source>
</evidence>
<proteinExistence type="predicted"/>
<evidence type="ECO:0000256" key="2">
    <source>
        <dbReference type="ARBA" id="ARBA00022723"/>
    </source>
</evidence>
<evidence type="ECO:0000256" key="4">
    <source>
        <dbReference type="ARBA" id="ARBA00023002"/>
    </source>
</evidence>
<name>A0A3N4I294_ASCIM</name>
<feature type="compositionally biased region" description="Basic and acidic residues" evidence="6">
    <location>
        <begin position="160"/>
        <end position="177"/>
    </location>
</feature>
<keyword evidence="2" id="KW-0479">Metal-binding</keyword>
<evidence type="ECO:0000313" key="8">
    <source>
        <dbReference type="EMBL" id="RPA80109.1"/>
    </source>
</evidence>
<feature type="compositionally biased region" description="Pro residues" evidence="6">
    <location>
        <begin position="246"/>
        <end position="256"/>
    </location>
</feature>
<dbReference type="OrthoDB" id="2152029at2759"/>
<feature type="region of interest" description="Disordered" evidence="6">
    <location>
        <begin position="160"/>
        <end position="197"/>
    </location>
</feature>
<comment type="cofactor">
    <cofactor evidence="1">
        <name>Fe(2+)</name>
        <dbReference type="ChEBI" id="CHEBI:29033"/>
    </cofactor>
</comment>
<dbReference type="InterPro" id="IPR024779">
    <property type="entry name" value="2OGFeDO_JBP1/TET_oxygenase_dom"/>
</dbReference>
<dbReference type="Pfam" id="PF12851">
    <property type="entry name" value="Tet_JBP"/>
    <property type="match status" value="1"/>
</dbReference>
<gene>
    <name evidence="8" type="ORF">BJ508DRAFT_327602</name>
</gene>
<feature type="compositionally biased region" description="Polar residues" evidence="6">
    <location>
        <begin position="99"/>
        <end position="117"/>
    </location>
</feature>
<dbReference type="GO" id="GO:0051213">
    <property type="term" value="F:dioxygenase activity"/>
    <property type="evidence" value="ECO:0007669"/>
    <property type="project" value="UniProtKB-KW"/>
</dbReference>
<reference evidence="8 9" key="1">
    <citation type="journal article" date="2018" name="Nat. Ecol. Evol.">
        <title>Pezizomycetes genomes reveal the molecular basis of ectomycorrhizal truffle lifestyle.</title>
        <authorList>
            <person name="Murat C."/>
            <person name="Payen T."/>
            <person name="Noel B."/>
            <person name="Kuo A."/>
            <person name="Morin E."/>
            <person name="Chen J."/>
            <person name="Kohler A."/>
            <person name="Krizsan K."/>
            <person name="Balestrini R."/>
            <person name="Da Silva C."/>
            <person name="Montanini B."/>
            <person name="Hainaut M."/>
            <person name="Levati E."/>
            <person name="Barry K.W."/>
            <person name="Belfiori B."/>
            <person name="Cichocki N."/>
            <person name="Clum A."/>
            <person name="Dockter R.B."/>
            <person name="Fauchery L."/>
            <person name="Guy J."/>
            <person name="Iotti M."/>
            <person name="Le Tacon F."/>
            <person name="Lindquist E.A."/>
            <person name="Lipzen A."/>
            <person name="Malagnac F."/>
            <person name="Mello A."/>
            <person name="Molinier V."/>
            <person name="Miyauchi S."/>
            <person name="Poulain J."/>
            <person name="Riccioni C."/>
            <person name="Rubini A."/>
            <person name="Sitrit Y."/>
            <person name="Splivallo R."/>
            <person name="Traeger S."/>
            <person name="Wang M."/>
            <person name="Zifcakova L."/>
            <person name="Wipf D."/>
            <person name="Zambonelli A."/>
            <person name="Paolocci F."/>
            <person name="Nowrousian M."/>
            <person name="Ottonello S."/>
            <person name="Baldrian P."/>
            <person name="Spatafora J.W."/>
            <person name="Henrissat B."/>
            <person name="Nagy L.G."/>
            <person name="Aury J.M."/>
            <person name="Wincker P."/>
            <person name="Grigoriev I.V."/>
            <person name="Bonfante P."/>
            <person name="Martin F.M."/>
        </authorList>
    </citation>
    <scope>NUCLEOTIDE SEQUENCE [LARGE SCALE GENOMIC DNA]</scope>
    <source>
        <strain evidence="8 9">RN42</strain>
    </source>
</reference>
<organism evidence="8 9">
    <name type="scientific">Ascobolus immersus RN42</name>
    <dbReference type="NCBI Taxonomy" id="1160509"/>
    <lineage>
        <taxon>Eukaryota</taxon>
        <taxon>Fungi</taxon>
        <taxon>Dikarya</taxon>
        <taxon>Ascomycota</taxon>
        <taxon>Pezizomycotina</taxon>
        <taxon>Pezizomycetes</taxon>
        <taxon>Pezizales</taxon>
        <taxon>Ascobolaceae</taxon>
        <taxon>Ascobolus</taxon>
    </lineage>
</organism>
<dbReference type="EMBL" id="ML119691">
    <property type="protein sequence ID" value="RPA80109.1"/>
    <property type="molecule type" value="Genomic_DNA"/>
</dbReference>
<keyword evidence="5" id="KW-0408">Iron</keyword>
<feature type="compositionally biased region" description="Basic residues" evidence="6">
    <location>
        <begin position="272"/>
        <end position="282"/>
    </location>
</feature>
<dbReference type="GO" id="GO:0046872">
    <property type="term" value="F:metal ion binding"/>
    <property type="evidence" value="ECO:0007669"/>
    <property type="project" value="UniProtKB-KW"/>
</dbReference>
<feature type="region of interest" description="Disordered" evidence="6">
    <location>
        <begin position="64"/>
        <end position="131"/>
    </location>
</feature>
<accession>A0A3N4I294</accession>
<keyword evidence="3" id="KW-0223">Dioxygenase</keyword>
<sequence>MSPLLRPRKFRQSVDVSSSPFVTYKRVRSTAAHAPKLNSTATNIVLSPPTSTSGRAGDLELPATLLGNSTASPPWPATQHDRQTSRARSRARARGPVPSKSTASRKSQSATKSTSMRPTVPRSRSAVGQTLAPDEKIRFKLRIQLDAVLDKYEGARHGTWEPEVDTSVRNEREDDGQASRSTPGPEPPHNPRQEGFPSWLETCNKEQIIEFLDNRRAILAKSALDPSILLSHAKSLCDYGDSQPSVPLPAPPPPPIQKARDFGSSKRPSGPKQRRNKNRPGRMNHYGQKREERNARIASVLASPDFAEVRSHLQSLDISELVNHRGNRQPKAEESLALLEEGESYFRVPTHISDEGFCITDNEGKVIVDVLPVGTIPAKLLEQFETSFSSLCEDIPPSHFKISKTDKRFVKPARTGEHGGVLHLGVWNQSTWQHERPSVSQSMRGDKTNYRADSLHVRLNLFLSENWELFRHLGGILKAQDPLLYEKYESVELPHGIDKTLFWPFCMMALNRNYLSLPHKDLNDYIKGFCLLHCWGDFKGGDLTLRELRLRIPFSKGQVLLFRSALLTHWNQPIEDGGIRHSMVLFTPWRMLEWKSIAIKQVTNRLKREVDAAVERLKVLGGR</sequence>